<dbReference type="PANTHER" id="PTHR44169">
    <property type="entry name" value="NADPH-DEPENDENT 1-ACYLDIHYDROXYACETONE PHOSPHATE REDUCTASE"/>
    <property type="match status" value="1"/>
</dbReference>
<dbReference type="InterPro" id="IPR002347">
    <property type="entry name" value="SDR_fam"/>
</dbReference>
<organism evidence="4 5">
    <name type="scientific">Cohaesibacter gelatinilyticus</name>
    <dbReference type="NCBI Taxonomy" id="372072"/>
    <lineage>
        <taxon>Bacteria</taxon>
        <taxon>Pseudomonadati</taxon>
        <taxon>Pseudomonadota</taxon>
        <taxon>Alphaproteobacteria</taxon>
        <taxon>Hyphomicrobiales</taxon>
        <taxon>Cohaesibacteraceae</taxon>
    </lineage>
</organism>
<name>A0A285PIL1_9HYPH</name>
<accession>A0A285PIL1</accession>
<sequence length="281" mass="31045">MTKRSILITGCSTGIGLCCALALKEEGWEVFATARKDEDLENLRNQGLNALYLDYTEQNSIDALVKTVLEQTDGTLDALFNNGAYGQPGAVEDLPTSALRTQFETNFFGWHELTRQIVPVMRKQRHGHIIQCSSVLGLVALPYRGAYNASKFALEGLTDTLRLELHGSNIHVVQIEPGPITSHFRLNALEKLKANIDTENSVHAEKYKVRLARGTSVDPASADKDTFELPPEAVLAKLQKALTSKNPKAHYYVTVPTYIMGISRRLLPTKLLDKILRANGG</sequence>
<dbReference type="Gene3D" id="3.40.50.720">
    <property type="entry name" value="NAD(P)-binding Rossmann-like Domain"/>
    <property type="match status" value="1"/>
</dbReference>
<keyword evidence="5" id="KW-1185">Reference proteome</keyword>
<reference evidence="4 5" key="1">
    <citation type="submission" date="2017-09" db="EMBL/GenBank/DDBJ databases">
        <authorList>
            <person name="Ehlers B."/>
            <person name="Leendertz F.H."/>
        </authorList>
    </citation>
    <scope>NUCLEOTIDE SEQUENCE [LARGE SCALE GENOMIC DNA]</scope>
    <source>
        <strain evidence="4 5">DSM 18289</strain>
    </source>
</reference>
<comment type="similarity">
    <text evidence="1 3">Belongs to the short-chain dehydrogenases/reductases (SDR) family.</text>
</comment>
<evidence type="ECO:0000256" key="1">
    <source>
        <dbReference type="ARBA" id="ARBA00006484"/>
    </source>
</evidence>
<dbReference type="PRINTS" id="PR00081">
    <property type="entry name" value="GDHRDH"/>
</dbReference>
<dbReference type="EMBL" id="OBEL01000009">
    <property type="protein sequence ID" value="SNZ21555.1"/>
    <property type="molecule type" value="Genomic_DNA"/>
</dbReference>
<gene>
    <name evidence="4" type="ORF">SAMN06265368_4678</name>
</gene>
<dbReference type="Pfam" id="PF00106">
    <property type="entry name" value="adh_short"/>
    <property type="match status" value="1"/>
</dbReference>
<dbReference type="Proteomes" id="UP000219439">
    <property type="component" value="Unassembled WGS sequence"/>
</dbReference>
<evidence type="ECO:0000256" key="2">
    <source>
        <dbReference type="ARBA" id="ARBA00023002"/>
    </source>
</evidence>
<dbReference type="PANTHER" id="PTHR44169:SF6">
    <property type="entry name" value="NADPH-DEPENDENT 1-ACYLDIHYDROXYACETONE PHOSPHATE REDUCTASE"/>
    <property type="match status" value="1"/>
</dbReference>
<dbReference type="InterPro" id="IPR036291">
    <property type="entry name" value="NAD(P)-bd_dom_sf"/>
</dbReference>
<dbReference type="AlphaFoldDB" id="A0A285PIL1"/>
<dbReference type="InterPro" id="IPR020904">
    <property type="entry name" value="Sc_DH/Rdtase_CS"/>
</dbReference>
<dbReference type="GO" id="GO:0016491">
    <property type="term" value="F:oxidoreductase activity"/>
    <property type="evidence" value="ECO:0007669"/>
    <property type="project" value="UniProtKB-KW"/>
</dbReference>
<keyword evidence="2" id="KW-0560">Oxidoreductase</keyword>
<dbReference type="RefSeq" id="WP_097155931.1">
    <property type="nucleotide sequence ID" value="NZ_OBEL01000009.1"/>
</dbReference>
<proteinExistence type="inferred from homology"/>
<dbReference type="OrthoDB" id="9793825at2"/>
<dbReference type="PRINTS" id="PR00080">
    <property type="entry name" value="SDRFAMILY"/>
</dbReference>
<dbReference type="CDD" id="cd05374">
    <property type="entry name" value="17beta-HSD-like_SDR_c"/>
    <property type="match status" value="1"/>
</dbReference>
<dbReference type="PROSITE" id="PS00061">
    <property type="entry name" value="ADH_SHORT"/>
    <property type="match status" value="1"/>
</dbReference>
<dbReference type="NCBIfam" id="NF004649">
    <property type="entry name" value="PRK05993.1"/>
    <property type="match status" value="1"/>
</dbReference>
<evidence type="ECO:0000256" key="3">
    <source>
        <dbReference type="RuleBase" id="RU000363"/>
    </source>
</evidence>
<evidence type="ECO:0000313" key="4">
    <source>
        <dbReference type="EMBL" id="SNZ21555.1"/>
    </source>
</evidence>
<protein>
    <submittedName>
        <fullName evidence="4">Short-chain dehydrogenase</fullName>
    </submittedName>
</protein>
<dbReference type="SUPFAM" id="SSF51735">
    <property type="entry name" value="NAD(P)-binding Rossmann-fold domains"/>
    <property type="match status" value="1"/>
</dbReference>
<evidence type="ECO:0000313" key="5">
    <source>
        <dbReference type="Proteomes" id="UP000219439"/>
    </source>
</evidence>